<keyword evidence="1" id="KW-1133">Transmembrane helix</keyword>
<dbReference type="EMBL" id="AP026802">
    <property type="protein sequence ID" value="BDR58924.1"/>
    <property type="molecule type" value="Genomic_DNA"/>
</dbReference>
<dbReference type="RefSeq" id="WP_317634747.1">
    <property type="nucleotide sequence ID" value="NZ_AP026802.1"/>
</dbReference>
<sequence>MSKNTILEWMMGLIVLGMAAAAFHNLIDNVNELMRQKKIKKRRKDAN</sequence>
<organism evidence="2 3">
    <name type="scientific">Xylocopilactobacillus apicola</name>
    <dbReference type="NCBI Taxonomy" id="2932184"/>
    <lineage>
        <taxon>Bacteria</taxon>
        <taxon>Bacillati</taxon>
        <taxon>Bacillota</taxon>
        <taxon>Bacilli</taxon>
        <taxon>Lactobacillales</taxon>
        <taxon>Lactobacillaceae</taxon>
        <taxon>Xylocopilactobacillus</taxon>
    </lineage>
</organism>
<keyword evidence="1" id="KW-0812">Transmembrane</keyword>
<evidence type="ECO:0000313" key="3">
    <source>
        <dbReference type="Proteomes" id="UP001321861"/>
    </source>
</evidence>
<reference evidence="2 3" key="1">
    <citation type="journal article" date="2023" name="Microbiol. Spectr.">
        <title>Symbiosis of Carpenter Bees with Uncharacterized Lactic Acid Bacteria Showing NAD Auxotrophy.</title>
        <authorList>
            <person name="Kawasaki S."/>
            <person name="Ozawa K."/>
            <person name="Mori T."/>
            <person name="Yamamoto A."/>
            <person name="Ito M."/>
            <person name="Ohkuma M."/>
            <person name="Sakamoto M."/>
            <person name="Matsutani M."/>
        </authorList>
    </citation>
    <scope>NUCLEOTIDE SEQUENCE [LARGE SCALE GENOMIC DNA]</scope>
    <source>
        <strain evidence="2 3">XA3</strain>
    </source>
</reference>
<dbReference type="AlphaFoldDB" id="A0AAU9DSC5"/>
<protein>
    <submittedName>
        <fullName evidence="2">Uncharacterized protein</fullName>
    </submittedName>
</protein>
<accession>A0AAU9DSC5</accession>
<keyword evidence="1" id="KW-0472">Membrane</keyword>
<feature type="transmembrane region" description="Helical" evidence="1">
    <location>
        <begin position="6"/>
        <end position="27"/>
    </location>
</feature>
<dbReference type="Proteomes" id="UP001321861">
    <property type="component" value="Chromosome"/>
</dbReference>
<name>A0AAU9DSC5_9LACO</name>
<evidence type="ECO:0000256" key="1">
    <source>
        <dbReference type="SAM" id="Phobius"/>
    </source>
</evidence>
<dbReference type="KEGG" id="xap:XA3_13650"/>
<evidence type="ECO:0000313" key="2">
    <source>
        <dbReference type="EMBL" id="BDR58924.1"/>
    </source>
</evidence>
<proteinExistence type="predicted"/>
<gene>
    <name evidence="2" type="ORF">XA3_13650</name>
</gene>
<keyword evidence="3" id="KW-1185">Reference proteome</keyword>